<dbReference type="SUPFAM" id="SSF55729">
    <property type="entry name" value="Acyl-CoA N-acyltransferases (Nat)"/>
    <property type="match status" value="1"/>
</dbReference>
<name>A0A285UD80_9BACL</name>
<protein>
    <submittedName>
        <fullName evidence="3">Acetyltransferase (GNAT) family protein</fullName>
    </submittedName>
</protein>
<dbReference type="AlphaFoldDB" id="A0A285UD80"/>
<keyword evidence="4" id="KW-1185">Reference proteome</keyword>
<gene>
    <name evidence="3" type="ORF">SAMN05877842_10698</name>
</gene>
<evidence type="ECO:0000256" key="1">
    <source>
        <dbReference type="ARBA" id="ARBA00022679"/>
    </source>
</evidence>
<dbReference type="Proteomes" id="UP000219252">
    <property type="component" value="Unassembled WGS sequence"/>
</dbReference>
<dbReference type="InterPro" id="IPR016181">
    <property type="entry name" value="Acyl_CoA_acyltransferase"/>
</dbReference>
<feature type="domain" description="N-acetyltransferase" evidence="2">
    <location>
        <begin position="1"/>
        <end position="150"/>
    </location>
</feature>
<keyword evidence="1 3" id="KW-0808">Transferase</keyword>
<dbReference type="EMBL" id="OBQC01000006">
    <property type="protein sequence ID" value="SOC39749.1"/>
    <property type="molecule type" value="Genomic_DNA"/>
</dbReference>
<sequence>MIIRELNDQEKPPMNLLLLADPSIKIVEGYLARGKCYVVEVDHEMIGVYVLLPTRPETVEIVNVAVEGKHQGKGLGKQMVLDAIQKARGNGYKTIEIGTGNSSISQLALYQKCGFRITGIDHDFFVKHYSDEIYENGIQCRDMIRLSQDL</sequence>
<dbReference type="CDD" id="cd04301">
    <property type="entry name" value="NAT_SF"/>
    <property type="match status" value="1"/>
</dbReference>
<dbReference type="Pfam" id="PF00583">
    <property type="entry name" value="Acetyltransf_1"/>
    <property type="match status" value="1"/>
</dbReference>
<organism evidence="3 4">
    <name type="scientific">Ureibacillus acetophenoni</name>
    <dbReference type="NCBI Taxonomy" id="614649"/>
    <lineage>
        <taxon>Bacteria</taxon>
        <taxon>Bacillati</taxon>
        <taxon>Bacillota</taxon>
        <taxon>Bacilli</taxon>
        <taxon>Bacillales</taxon>
        <taxon>Caryophanaceae</taxon>
        <taxon>Ureibacillus</taxon>
    </lineage>
</organism>
<evidence type="ECO:0000313" key="4">
    <source>
        <dbReference type="Proteomes" id="UP000219252"/>
    </source>
</evidence>
<dbReference type="RefSeq" id="WP_097149490.1">
    <property type="nucleotide sequence ID" value="NZ_OBQC01000006.1"/>
</dbReference>
<accession>A0A285UD80</accession>
<dbReference type="Gene3D" id="3.40.630.30">
    <property type="match status" value="1"/>
</dbReference>
<dbReference type="InterPro" id="IPR000182">
    <property type="entry name" value="GNAT_dom"/>
</dbReference>
<evidence type="ECO:0000259" key="2">
    <source>
        <dbReference type="PROSITE" id="PS51186"/>
    </source>
</evidence>
<dbReference type="PROSITE" id="PS51186">
    <property type="entry name" value="GNAT"/>
    <property type="match status" value="1"/>
</dbReference>
<evidence type="ECO:0000313" key="3">
    <source>
        <dbReference type="EMBL" id="SOC39749.1"/>
    </source>
</evidence>
<dbReference type="OrthoDB" id="162775at2"/>
<dbReference type="PANTHER" id="PTHR13947:SF37">
    <property type="entry name" value="LD18367P"/>
    <property type="match status" value="1"/>
</dbReference>
<dbReference type="GO" id="GO:0008080">
    <property type="term" value="F:N-acetyltransferase activity"/>
    <property type="evidence" value="ECO:0007669"/>
    <property type="project" value="InterPro"/>
</dbReference>
<reference evidence="4" key="1">
    <citation type="submission" date="2017-08" db="EMBL/GenBank/DDBJ databases">
        <authorList>
            <person name="Varghese N."/>
            <person name="Submissions S."/>
        </authorList>
    </citation>
    <scope>NUCLEOTIDE SEQUENCE [LARGE SCALE GENOMIC DNA]</scope>
    <source>
        <strain evidence="4">JC23</strain>
    </source>
</reference>
<dbReference type="InterPro" id="IPR050769">
    <property type="entry name" value="NAT_camello-type"/>
</dbReference>
<dbReference type="PANTHER" id="PTHR13947">
    <property type="entry name" value="GNAT FAMILY N-ACETYLTRANSFERASE"/>
    <property type="match status" value="1"/>
</dbReference>
<proteinExistence type="predicted"/>